<dbReference type="InterPro" id="IPR036852">
    <property type="entry name" value="Peptidase_S8/S53_dom_sf"/>
</dbReference>
<dbReference type="RefSeq" id="WP_398284450.1">
    <property type="nucleotide sequence ID" value="NZ_JBITLV010000010.1"/>
</dbReference>
<gene>
    <name evidence="10" type="ORF">ACIB24_22490</name>
</gene>
<proteinExistence type="inferred from homology"/>
<dbReference type="InterPro" id="IPR000209">
    <property type="entry name" value="Peptidase_S8/S53_dom"/>
</dbReference>
<feature type="active site" description="Charge relay system" evidence="5">
    <location>
        <position position="253"/>
    </location>
</feature>
<evidence type="ECO:0000256" key="7">
    <source>
        <dbReference type="SAM" id="Phobius"/>
    </source>
</evidence>
<dbReference type="InterPro" id="IPR050131">
    <property type="entry name" value="Peptidase_S8_subtilisin-like"/>
</dbReference>
<dbReference type="PANTHER" id="PTHR43806">
    <property type="entry name" value="PEPTIDASE S8"/>
    <property type="match status" value="1"/>
</dbReference>
<evidence type="ECO:0000313" key="10">
    <source>
        <dbReference type="EMBL" id="MFI7589849.1"/>
    </source>
</evidence>
<comment type="caution">
    <text evidence="10">The sequence shown here is derived from an EMBL/GenBank/DDBJ whole genome shotgun (WGS) entry which is preliminary data.</text>
</comment>
<dbReference type="SUPFAM" id="SSF52743">
    <property type="entry name" value="Subtilisin-like"/>
    <property type="match status" value="1"/>
</dbReference>
<keyword evidence="7" id="KW-1133">Transmembrane helix</keyword>
<feature type="transmembrane region" description="Helical" evidence="7">
    <location>
        <begin position="365"/>
        <end position="386"/>
    </location>
</feature>
<evidence type="ECO:0000256" key="3">
    <source>
        <dbReference type="ARBA" id="ARBA00022801"/>
    </source>
</evidence>
<accession>A0ABW8ATY4</accession>
<reference evidence="10 11" key="1">
    <citation type="submission" date="2024-10" db="EMBL/GenBank/DDBJ databases">
        <title>The Natural Products Discovery Center: Release of the First 8490 Sequenced Strains for Exploring Actinobacteria Biosynthetic Diversity.</title>
        <authorList>
            <person name="Kalkreuter E."/>
            <person name="Kautsar S.A."/>
            <person name="Yang D."/>
            <person name="Bader C.D."/>
            <person name="Teijaro C.N."/>
            <person name="Fluegel L."/>
            <person name="Davis C.M."/>
            <person name="Simpson J.R."/>
            <person name="Lauterbach L."/>
            <person name="Steele A.D."/>
            <person name="Gui C."/>
            <person name="Meng S."/>
            <person name="Li G."/>
            <person name="Viehrig K."/>
            <person name="Ye F."/>
            <person name="Su P."/>
            <person name="Kiefer A.F."/>
            <person name="Nichols A."/>
            <person name="Cepeda A.J."/>
            <person name="Yan W."/>
            <person name="Fan B."/>
            <person name="Jiang Y."/>
            <person name="Adhikari A."/>
            <person name="Zheng C.-J."/>
            <person name="Schuster L."/>
            <person name="Cowan T.M."/>
            <person name="Smanski M.J."/>
            <person name="Chevrette M.G."/>
            <person name="De Carvalho L.P.S."/>
            <person name="Shen B."/>
        </authorList>
    </citation>
    <scope>NUCLEOTIDE SEQUENCE [LARGE SCALE GENOMIC DNA]</scope>
    <source>
        <strain evidence="10 11">NPDC049639</strain>
    </source>
</reference>
<evidence type="ECO:0000256" key="1">
    <source>
        <dbReference type="ARBA" id="ARBA00011073"/>
    </source>
</evidence>
<protein>
    <submittedName>
        <fullName evidence="10">S8 family serine peptidase</fullName>
    </submittedName>
</protein>
<dbReference type="Proteomes" id="UP001612915">
    <property type="component" value="Unassembled WGS sequence"/>
</dbReference>
<feature type="active site" description="Charge relay system" evidence="5">
    <location>
        <position position="66"/>
    </location>
</feature>
<dbReference type="Pfam" id="PF00082">
    <property type="entry name" value="Peptidase_S8"/>
    <property type="match status" value="1"/>
</dbReference>
<dbReference type="PRINTS" id="PR00723">
    <property type="entry name" value="SUBTILISIN"/>
</dbReference>
<keyword evidence="11" id="KW-1185">Reference proteome</keyword>
<evidence type="ECO:0000256" key="2">
    <source>
        <dbReference type="ARBA" id="ARBA00022670"/>
    </source>
</evidence>
<keyword evidence="3 5" id="KW-0378">Hydrolase</keyword>
<sequence length="393" mass="39972">MTRRLTALTAALLLAATALGIGTAAPTSARALPKPDEDQWWFTVWGIEKVWATGARGQGITVAVIDDGVDASRPELKGRVLPGLGFDGSNPWKNSTSRGHGTAMAVYIAGQGHAWAGAGVAPEAKILPITNGPGLTDLGKQIRYAVDHGAKVINMSIATENPCDDAIDLDIPAAVRYAVDHGALLFAGAGNDGRRTDNVPADCPGVVSVAAVDDRAKVWTKSTRSSSVALAAPGVHMASRNSKGAEGYSDGTSDATALMSGAAALVWSKYPDLTNRQILARLLASAKDIGPKGPDDASGFGIALPLTAIQKKIPADAPNPVFDALDRALPPGSGNPTSSPTPDTDTGGVPGASSGTAASSGPKPVVIIGGLGALLIAIAGGAIAFIRTRRRPH</sequence>
<feature type="chain" id="PRO_5047464113" evidence="8">
    <location>
        <begin position="21"/>
        <end position="393"/>
    </location>
</feature>
<name>A0ABW8ATY4_9ACTN</name>
<dbReference type="InterPro" id="IPR015500">
    <property type="entry name" value="Peptidase_S8_subtilisin-rel"/>
</dbReference>
<evidence type="ECO:0000313" key="11">
    <source>
        <dbReference type="Proteomes" id="UP001612915"/>
    </source>
</evidence>
<keyword evidence="7" id="KW-0472">Membrane</keyword>
<keyword evidence="4 5" id="KW-0720">Serine protease</keyword>
<dbReference type="Gene3D" id="3.40.50.200">
    <property type="entry name" value="Peptidase S8/S53 domain"/>
    <property type="match status" value="1"/>
</dbReference>
<comment type="similarity">
    <text evidence="1 5">Belongs to the peptidase S8 family.</text>
</comment>
<dbReference type="PANTHER" id="PTHR43806:SF11">
    <property type="entry name" value="CEREVISIN-RELATED"/>
    <property type="match status" value="1"/>
</dbReference>
<feature type="signal peptide" evidence="8">
    <location>
        <begin position="1"/>
        <end position="20"/>
    </location>
</feature>
<feature type="compositionally biased region" description="Low complexity" evidence="6">
    <location>
        <begin position="330"/>
        <end position="360"/>
    </location>
</feature>
<evidence type="ECO:0000259" key="9">
    <source>
        <dbReference type="Pfam" id="PF00082"/>
    </source>
</evidence>
<keyword evidence="7" id="KW-0812">Transmembrane</keyword>
<keyword evidence="2 5" id="KW-0645">Protease</keyword>
<evidence type="ECO:0000256" key="6">
    <source>
        <dbReference type="SAM" id="MobiDB-lite"/>
    </source>
</evidence>
<evidence type="ECO:0000256" key="4">
    <source>
        <dbReference type="ARBA" id="ARBA00022825"/>
    </source>
</evidence>
<feature type="region of interest" description="Disordered" evidence="6">
    <location>
        <begin position="320"/>
        <end position="360"/>
    </location>
</feature>
<evidence type="ECO:0000256" key="5">
    <source>
        <dbReference type="PROSITE-ProRule" id="PRU01240"/>
    </source>
</evidence>
<dbReference type="PROSITE" id="PS51892">
    <property type="entry name" value="SUBTILASE"/>
    <property type="match status" value="1"/>
</dbReference>
<dbReference type="EMBL" id="JBITLV010000010">
    <property type="protein sequence ID" value="MFI7589849.1"/>
    <property type="molecule type" value="Genomic_DNA"/>
</dbReference>
<evidence type="ECO:0000256" key="8">
    <source>
        <dbReference type="SAM" id="SignalP"/>
    </source>
</evidence>
<feature type="active site" description="Charge relay system" evidence="5">
    <location>
        <position position="100"/>
    </location>
</feature>
<organism evidence="10 11">
    <name type="scientific">Spongisporangium articulatum</name>
    <dbReference type="NCBI Taxonomy" id="3362603"/>
    <lineage>
        <taxon>Bacteria</taxon>
        <taxon>Bacillati</taxon>
        <taxon>Actinomycetota</taxon>
        <taxon>Actinomycetes</taxon>
        <taxon>Kineosporiales</taxon>
        <taxon>Kineosporiaceae</taxon>
        <taxon>Spongisporangium</taxon>
    </lineage>
</organism>
<feature type="domain" description="Peptidase S8/S53" evidence="9">
    <location>
        <begin position="57"/>
        <end position="301"/>
    </location>
</feature>
<keyword evidence="8" id="KW-0732">Signal</keyword>